<dbReference type="Proteomes" id="UP001652625">
    <property type="component" value="Chromosome 01"/>
</dbReference>
<keyword evidence="2" id="KW-0808">Transferase</keyword>
<dbReference type="SMART" id="SM00133">
    <property type="entry name" value="S_TK_X"/>
    <property type="match status" value="1"/>
</dbReference>
<dbReference type="SMART" id="SM00220">
    <property type="entry name" value="S_TKc"/>
    <property type="match status" value="1"/>
</dbReference>
<dbReference type="PROSITE" id="PS50011">
    <property type="entry name" value="PROTEIN_KINASE_DOM"/>
    <property type="match status" value="1"/>
</dbReference>
<dbReference type="PROSITE" id="PS00107">
    <property type="entry name" value="PROTEIN_KINASE_ATP"/>
    <property type="match status" value="1"/>
</dbReference>
<reference evidence="10" key="1">
    <citation type="submission" date="2025-05" db="UniProtKB">
        <authorList>
            <consortium name="RefSeq"/>
        </authorList>
    </citation>
    <scope>NUCLEOTIDE SEQUENCE [LARGE SCALE GENOMIC DNA]</scope>
</reference>
<feature type="domain" description="Protein kinase" evidence="8">
    <location>
        <begin position="223"/>
        <end position="478"/>
    </location>
</feature>
<keyword evidence="1" id="KW-0723">Serine/threonine-protein kinase</keyword>
<evidence type="ECO:0000256" key="6">
    <source>
        <dbReference type="PROSITE-ProRule" id="PRU10141"/>
    </source>
</evidence>
<evidence type="ECO:0000256" key="5">
    <source>
        <dbReference type="ARBA" id="ARBA00022840"/>
    </source>
</evidence>
<evidence type="ECO:0000256" key="1">
    <source>
        <dbReference type="ARBA" id="ARBA00022527"/>
    </source>
</evidence>
<sequence length="536" mass="61045">MGEAVSDGFATVYNSNFSNNNCVRKAFKIDVDEKNVGKSSSLQNLLLVAPNQIGNKKIKVLSISQDFKRDNQSNCGAEDKGFCPKNGGFYVEKTLTKSLLRFPVNNLKIDSQNGSISAECSLQKSSSSDNIKQDKKVNETSDTSVSEPFHQINAKSKIKEPEVDCSLLVSKNGANDKNKVTCSTETGKDNIEQTCQIFNDTMQLTQANIDQKKKETKIRFADICFLKTLGTGTFGRVLLAESKKSNSFYAIKALLIRDVIRLNQVEHSNNERKILLSVNHPFIVKCYDSFADSKCLYLIMEYVPGGELFSYLRKMERFPEKTAFFYITEIICVLEYLHLQSIVYRDLKPENLLLDVKGHLKLTDFGFAKYLENTTWTLCGTPEYLSPEVIQGKGHDFSCDWWALGILSYEMLVGEAPFIDDHPFGLYEKILDCKVTWPDDLKSSVSKDFISKLIVADRSIRLGKGKHGFEAIKAHCWFDQIDWNRVIQQKYRTPFQPVLRSDHDTSNFDEFDDEWNLETASNSSENEKKNFSEWYT</sequence>
<reference evidence="11" key="2">
    <citation type="submission" date="2025-08" db="UniProtKB">
        <authorList>
            <consortium name="RefSeq"/>
        </authorList>
    </citation>
    <scope>IDENTIFICATION</scope>
</reference>
<dbReference type="InterPro" id="IPR000961">
    <property type="entry name" value="AGC-kinase_C"/>
</dbReference>
<dbReference type="PROSITE" id="PS00108">
    <property type="entry name" value="PROTEIN_KINASE_ST"/>
    <property type="match status" value="1"/>
</dbReference>
<protein>
    <submittedName>
        <fullName evidence="11">cAMP-dependent protein kinase catalytic subunit PRKX isoform X3</fullName>
    </submittedName>
</protein>
<organism evidence="10 11">
    <name type="scientific">Hydra vulgaris</name>
    <name type="common">Hydra</name>
    <name type="synonym">Hydra attenuata</name>
    <dbReference type="NCBI Taxonomy" id="6087"/>
    <lineage>
        <taxon>Eukaryota</taxon>
        <taxon>Metazoa</taxon>
        <taxon>Cnidaria</taxon>
        <taxon>Hydrozoa</taxon>
        <taxon>Hydroidolina</taxon>
        <taxon>Anthoathecata</taxon>
        <taxon>Aplanulata</taxon>
        <taxon>Hydridae</taxon>
        <taxon>Hydra</taxon>
    </lineage>
</organism>
<dbReference type="CDD" id="cd05580">
    <property type="entry name" value="STKc_PKA_like"/>
    <property type="match status" value="1"/>
</dbReference>
<dbReference type="InterPro" id="IPR017441">
    <property type="entry name" value="Protein_kinase_ATP_BS"/>
</dbReference>
<gene>
    <name evidence="11" type="primary">LOC100205790</name>
</gene>
<dbReference type="Pfam" id="PF00069">
    <property type="entry name" value="Pkinase"/>
    <property type="match status" value="1"/>
</dbReference>
<accession>A0ABM4B5H0</accession>
<dbReference type="SUPFAM" id="SSF56112">
    <property type="entry name" value="Protein kinase-like (PK-like)"/>
    <property type="match status" value="1"/>
</dbReference>
<dbReference type="PANTHER" id="PTHR24353:SF37">
    <property type="entry name" value="CAMP-DEPENDENT PROTEIN KINASE CATALYTIC SUBUNIT PRKX"/>
    <property type="match status" value="1"/>
</dbReference>
<evidence type="ECO:0000256" key="3">
    <source>
        <dbReference type="ARBA" id="ARBA00022741"/>
    </source>
</evidence>
<dbReference type="GO" id="GO:0016301">
    <property type="term" value="F:kinase activity"/>
    <property type="evidence" value="ECO:0007669"/>
    <property type="project" value="UniProtKB-KW"/>
</dbReference>
<dbReference type="InterPro" id="IPR000719">
    <property type="entry name" value="Prot_kinase_dom"/>
</dbReference>
<keyword evidence="10" id="KW-1185">Reference proteome</keyword>
<dbReference type="PROSITE" id="PS51285">
    <property type="entry name" value="AGC_KINASE_CTER"/>
    <property type="match status" value="1"/>
</dbReference>
<evidence type="ECO:0000256" key="4">
    <source>
        <dbReference type="ARBA" id="ARBA00022777"/>
    </source>
</evidence>
<feature type="region of interest" description="Disordered" evidence="7">
    <location>
        <begin position="127"/>
        <end position="146"/>
    </location>
</feature>
<evidence type="ECO:0000259" key="9">
    <source>
        <dbReference type="PROSITE" id="PS51285"/>
    </source>
</evidence>
<feature type="domain" description="AGC-kinase C-terminal" evidence="9">
    <location>
        <begin position="479"/>
        <end position="536"/>
    </location>
</feature>
<dbReference type="InterPro" id="IPR008271">
    <property type="entry name" value="Ser/Thr_kinase_AS"/>
</dbReference>
<evidence type="ECO:0000256" key="2">
    <source>
        <dbReference type="ARBA" id="ARBA00022679"/>
    </source>
</evidence>
<dbReference type="PANTHER" id="PTHR24353">
    <property type="entry name" value="CYCLIC NUCLEOTIDE-DEPENDENT PROTEIN KINASE"/>
    <property type="match status" value="1"/>
</dbReference>
<dbReference type="RefSeq" id="XP_065644086.1">
    <property type="nucleotide sequence ID" value="XM_065788014.1"/>
</dbReference>
<dbReference type="Gene3D" id="1.10.510.10">
    <property type="entry name" value="Transferase(Phosphotransferase) domain 1"/>
    <property type="match status" value="1"/>
</dbReference>
<evidence type="ECO:0000313" key="10">
    <source>
        <dbReference type="Proteomes" id="UP001652625"/>
    </source>
</evidence>
<name>A0ABM4B5H0_HYDVU</name>
<keyword evidence="3 6" id="KW-0547">Nucleotide-binding</keyword>
<dbReference type="InterPro" id="IPR011009">
    <property type="entry name" value="Kinase-like_dom_sf"/>
</dbReference>
<dbReference type="Gene3D" id="3.30.200.20">
    <property type="entry name" value="Phosphorylase Kinase, domain 1"/>
    <property type="match status" value="1"/>
</dbReference>
<dbReference type="GeneID" id="100205790"/>
<keyword evidence="4 11" id="KW-0418">Kinase</keyword>
<evidence type="ECO:0000259" key="8">
    <source>
        <dbReference type="PROSITE" id="PS50011"/>
    </source>
</evidence>
<keyword evidence="5 6" id="KW-0067">ATP-binding</keyword>
<evidence type="ECO:0000313" key="11">
    <source>
        <dbReference type="RefSeq" id="XP_065644086.1"/>
    </source>
</evidence>
<feature type="binding site" evidence="6">
    <location>
        <position position="252"/>
    </location>
    <ligand>
        <name>ATP</name>
        <dbReference type="ChEBI" id="CHEBI:30616"/>
    </ligand>
</feature>
<proteinExistence type="predicted"/>
<evidence type="ECO:0000256" key="7">
    <source>
        <dbReference type="SAM" id="MobiDB-lite"/>
    </source>
</evidence>